<keyword evidence="3" id="KW-1185">Reference proteome</keyword>
<dbReference type="Proteomes" id="UP001628156">
    <property type="component" value="Unassembled WGS sequence"/>
</dbReference>
<reference evidence="2 3" key="1">
    <citation type="journal article" date="2019" name="PLoS Negl. Trop. Dis.">
        <title>Whole genome sequencing of Entamoeba nuttalli reveals mammalian host-related molecular signatures and a novel octapeptide-repeat surface protein.</title>
        <authorList>
            <person name="Tanaka M."/>
            <person name="Makiuchi T."/>
            <person name="Komiyama T."/>
            <person name="Shiina T."/>
            <person name="Osaki K."/>
            <person name="Tachibana H."/>
        </authorList>
    </citation>
    <scope>NUCLEOTIDE SEQUENCE [LARGE SCALE GENOMIC DNA]</scope>
    <source>
        <strain evidence="2 3">P19-061405</strain>
    </source>
</reference>
<dbReference type="EMBL" id="BAAFRS010000274">
    <property type="protein sequence ID" value="GAB1226086.1"/>
    <property type="molecule type" value="Genomic_DNA"/>
</dbReference>
<organism evidence="2 3">
    <name type="scientific">Entamoeba nuttalli</name>
    <dbReference type="NCBI Taxonomy" id="412467"/>
    <lineage>
        <taxon>Eukaryota</taxon>
        <taxon>Amoebozoa</taxon>
        <taxon>Evosea</taxon>
        <taxon>Archamoebae</taxon>
        <taxon>Mastigamoebida</taxon>
        <taxon>Entamoebidae</taxon>
        <taxon>Entamoeba</taxon>
    </lineage>
</organism>
<comment type="caution">
    <text evidence="2">The sequence shown here is derived from an EMBL/GenBank/DDBJ whole genome shotgun (WGS) entry which is preliminary data.</text>
</comment>
<gene>
    <name evidence="2" type="ORF">ENUP19_0274G0078</name>
</gene>
<evidence type="ECO:0000313" key="3">
    <source>
        <dbReference type="Proteomes" id="UP001628156"/>
    </source>
</evidence>
<evidence type="ECO:0008006" key="4">
    <source>
        <dbReference type="Google" id="ProtNLM"/>
    </source>
</evidence>
<proteinExistence type="predicted"/>
<accession>A0ABQ0DTA6</accession>
<sequence length="445" mass="50934">MDINQALQLITKKITSHEILMKEVIMELTHISTQLDAVNYLTQPTVREPIKKILMEQFSLNDEIVTQYSKQFNQIIPEQAIHFDDVAQFESYVIVMINNQNNPYLEKLVELVDPSSFKYIDVLKKYCYDKILMKQNKDLSNKNDKLVAKIAVIESLLKDANSEIKTLQTENNSLKCSLQNLENKISDLSRTPTSVKKVLTENQQLGYNESKTPQNNVNNSMDVFSTFFKKPMLQKYSTKSSSSSDEETDQMTLDGRSVSLGFSFPSLPMEETIKMKIDDIVEQVMSDLVKLAGCKQGAMVMAVKKSKTLTDVFNATKGCQKFMMIYQLNSGELFGTYHSVHPNTLGVAVQDKHMFAFTISNPFNVPTQKYNWLRPDEDAFKISETEVFIGGLGVFTDKRNGYIYDENEPVDLYYSDMPIQARKIFSTRLAPKKFTWKEMVVVKLV</sequence>
<feature type="coiled-coil region" evidence="1">
    <location>
        <begin position="143"/>
        <end position="191"/>
    </location>
</feature>
<evidence type="ECO:0000313" key="2">
    <source>
        <dbReference type="EMBL" id="GAB1226086.1"/>
    </source>
</evidence>
<name>A0ABQ0DTA6_9EUKA</name>
<keyword evidence="1" id="KW-0175">Coiled coil</keyword>
<evidence type="ECO:0000256" key="1">
    <source>
        <dbReference type="SAM" id="Coils"/>
    </source>
</evidence>
<protein>
    <recommendedName>
        <fullName evidence="4">TLDc domain-containing protein</fullName>
    </recommendedName>
</protein>